<dbReference type="SMART" id="SM00924">
    <property type="entry name" value="MgtE_N"/>
    <property type="match status" value="1"/>
</dbReference>
<keyword evidence="4 9" id="KW-0812">Transmembrane</keyword>
<dbReference type="Gene3D" id="3.10.580.10">
    <property type="entry name" value="CBS-domain"/>
    <property type="match status" value="1"/>
</dbReference>
<dbReference type="SUPFAM" id="SSF158791">
    <property type="entry name" value="MgtE N-terminal domain-like"/>
    <property type="match status" value="1"/>
</dbReference>
<evidence type="ECO:0000256" key="1">
    <source>
        <dbReference type="ARBA" id="ARBA00004141"/>
    </source>
</evidence>
<evidence type="ECO:0000256" key="2">
    <source>
        <dbReference type="ARBA" id="ARBA00009749"/>
    </source>
</evidence>
<evidence type="ECO:0000259" key="10">
    <source>
        <dbReference type="PROSITE" id="PS51371"/>
    </source>
</evidence>
<dbReference type="InterPro" id="IPR006668">
    <property type="entry name" value="Mg_transptr_MgtE_intracell_dom"/>
</dbReference>
<feature type="transmembrane region" description="Helical" evidence="9">
    <location>
        <begin position="363"/>
        <end position="385"/>
    </location>
</feature>
<keyword evidence="6 9" id="KW-1133">Transmembrane helix</keyword>
<dbReference type="SUPFAM" id="SSF161093">
    <property type="entry name" value="MgtE membrane domain-like"/>
    <property type="match status" value="1"/>
</dbReference>
<dbReference type="EMBL" id="JBAKAZ010000028">
    <property type="protein sequence ID" value="MEL0629713.1"/>
    <property type="molecule type" value="Genomic_DNA"/>
</dbReference>
<keyword evidence="7 9" id="KW-0472">Membrane</keyword>
<comment type="similarity">
    <text evidence="2">Belongs to the SLC41A transporter family.</text>
</comment>
<comment type="subcellular location">
    <subcellularLocation>
        <location evidence="1">Membrane</location>
        <topology evidence="1">Multi-pass membrane protein</topology>
    </subcellularLocation>
</comment>
<dbReference type="PANTHER" id="PTHR41394:SF5">
    <property type="entry name" value="SLC41A_MGTE INTEGRAL MEMBRANE DOMAIN-CONTAINING PROTEIN"/>
    <property type="match status" value="1"/>
</dbReference>
<dbReference type="InterPro" id="IPR046342">
    <property type="entry name" value="CBS_dom_sf"/>
</dbReference>
<keyword evidence="3" id="KW-0813">Transport</keyword>
<sequence>MALDLLADYIDKINLHFDSETETTTTINELANEVEEQLSDEQIAVLLESFPLNLRTSIWESLSDETHQNVFIEMKHDSRKLLLNTLDDEYCFPLLTKLDAVHLIELSESLDNRFIDYAVTNMTAKQRSLYKKSCDYTEEEVGRWQNFTEVQLPQRLTLSAVKKVCSKSLPAFTDVVYIVNDDGALVGEIPLNSIFTADDDQQYRSLIETDVLFINTNDEIADAAEKLIDSDRSALPVVDENHCLTGRLDLPAAYRYKEDILASQLNQSAGLVDEEDLFGSIWQSSKNRAVWLGVNLVTAFLASWFIGLFEATIQQVVALAVLMPVVASMGGISGSQTITLIIRGLALGQINDTNKRNIIAKELKVGAINGVLWAVVIGAITYFWFDNPLLSLTIFIAILGNILIASLSGVWVPWILNKFNIDPALSGSVVLTTVTDIFGFIVFLGLGSLLLL</sequence>
<evidence type="ECO:0000256" key="4">
    <source>
        <dbReference type="ARBA" id="ARBA00022692"/>
    </source>
</evidence>
<gene>
    <name evidence="11" type="ORF">V6256_08835</name>
</gene>
<comment type="caution">
    <text evidence="11">The sequence shown here is derived from an EMBL/GenBank/DDBJ whole genome shotgun (WGS) entry which is preliminary data.</text>
</comment>
<dbReference type="Gene3D" id="1.20.50.50">
    <property type="match status" value="1"/>
</dbReference>
<evidence type="ECO:0000256" key="9">
    <source>
        <dbReference type="SAM" id="Phobius"/>
    </source>
</evidence>
<evidence type="ECO:0000313" key="11">
    <source>
        <dbReference type="EMBL" id="MEL0629713.1"/>
    </source>
</evidence>
<evidence type="ECO:0000256" key="7">
    <source>
        <dbReference type="ARBA" id="ARBA00023136"/>
    </source>
</evidence>
<evidence type="ECO:0000256" key="5">
    <source>
        <dbReference type="ARBA" id="ARBA00022842"/>
    </source>
</evidence>
<protein>
    <submittedName>
        <fullName evidence="11">Magnesium transporter</fullName>
    </submittedName>
</protein>
<dbReference type="PROSITE" id="PS51371">
    <property type="entry name" value="CBS"/>
    <property type="match status" value="1"/>
</dbReference>
<proteinExistence type="inferred from homology"/>
<dbReference type="Gene3D" id="1.10.357.20">
    <property type="entry name" value="SLC41 divalent cation transporters, integral membrane domain"/>
    <property type="match status" value="1"/>
</dbReference>
<dbReference type="RefSeq" id="WP_341597845.1">
    <property type="nucleotide sequence ID" value="NZ_JBAKAZ010000028.1"/>
</dbReference>
<feature type="transmembrane region" description="Helical" evidence="9">
    <location>
        <begin position="391"/>
        <end position="416"/>
    </location>
</feature>
<feature type="transmembrane region" description="Helical" evidence="9">
    <location>
        <begin position="315"/>
        <end position="342"/>
    </location>
</feature>
<keyword evidence="5" id="KW-0460">Magnesium</keyword>
<dbReference type="Pfam" id="PF03448">
    <property type="entry name" value="MgtE_N"/>
    <property type="match status" value="1"/>
</dbReference>
<feature type="transmembrane region" description="Helical" evidence="9">
    <location>
        <begin position="428"/>
        <end position="451"/>
    </location>
</feature>
<dbReference type="Pfam" id="PF01769">
    <property type="entry name" value="MgtE"/>
    <property type="match status" value="1"/>
</dbReference>
<organism evidence="11 12">
    <name type="scientific">Psychromonas aquatilis</name>
    <dbReference type="NCBI Taxonomy" id="2005072"/>
    <lineage>
        <taxon>Bacteria</taxon>
        <taxon>Pseudomonadati</taxon>
        <taxon>Pseudomonadota</taxon>
        <taxon>Gammaproteobacteria</taxon>
        <taxon>Alteromonadales</taxon>
        <taxon>Psychromonadaceae</taxon>
        <taxon>Psychromonas</taxon>
    </lineage>
</organism>
<dbReference type="Pfam" id="PF00571">
    <property type="entry name" value="CBS"/>
    <property type="match status" value="1"/>
</dbReference>
<accession>A0ABU9GQV5</accession>
<dbReference type="PANTHER" id="PTHR41394">
    <property type="entry name" value="MAGNESIUM TRANSPORTER MGTE"/>
    <property type="match status" value="1"/>
</dbReference>
<name>A0ABU9GQV5_9GAMM</name>
<dbReference type="InterPro" id="IPR006667">
    <property type="entry name" value="SLC41_membr_dom"/>
</dbReference>
<feature type="transmembrane region" description="Helical" evidence="9">
    <location>
        <begin position="289"/>
        <end position="309"/>
    </location>
</feature>
<dbReference type="SUPFAM" id="SSF54631">
    <property type="entry name" value="CBS-domain pair"/>
    <property type="match status" value="1"/>
</dbReference>
<feature type="domain" description="CBS" evidence="10">
    <location>
        <begin position="207"/>
        <end position="263"/>
    </location>
</feature>
<keyword evidence="12" id="KW-1185">Reference proteome</keyword>
<evidence type="ECO:0000256" key="3">
    <source>
        <dbReference type="ARBA" id="ARBA00022448"/>
    </source>
</evidence>
<keyword evidence="8" id="KW-0129">CBS domain</keyword>
<dbReference type="InterPro" id="IPR000644">
    <property type="entry name" value="CBS_dom"/>
</dbReference>
<evidence type="ECO:0000256" key="8">
    <source>
        <dbReference type="PROSITE-ProRule" id="PRU00703"/>
    </source>
</evidence>
<dbReference type="InterPro" id="IPR036739">
    <property type="entry name" value="SLC41_membr_dom_sf"/>
</dbReference>
<evidence type="ECO:0000256" key="6">
    <source>
        <dbReference type="ARBA" id="ARBA00022989"/>
    </source>
</evidence>
<evidence type="ECO:0000313" key="12">
    <source>
        <dbReference type="Proteomes" id="UP001369082"/>
    </source>
</evidence>
<dbReference type="Proteomes" id="UP001369082">
    <property type="component" value="Unassembled WGS sequence"/>
</dbReference>
<reference evidence="11 12" key="1">
    <citation type="submission" date="2024-02" db="EMBL/GenBank/DDBJ databases">
        <title>Bacteria isolated from the canopy kelp, Nereocystis luetkeana.</title>
        <authorList>
            <person name="Pfister C.A."/>
            <person name="Younker I.T."/>
            <person name="Light S.H."/>
        </authorList>
    </citation>
    <scope>NUCLEOTIDE SEQUENCE [LARGE SCALE GENOMIC DNA]</scope>
    <source>
        <strain evidence="11 12">TI.1.05</strain>
    </source>
</reference>